<keyword evidence="6 11" id="KW-1133">Transmembrane helix</keyword>
<evidence type="ECO:0000256" key="1">
    <source>
        <dbReference type="ARBA" id="ARBA00004651"/>
    </source>
</evidence>
<dbReference type="Gene3D" id="6.10.340.10">
    <property type="match status" value="1"/>
</dbReference>
<comment type="subcellular location">
    <subcellularLocation>
        <location evidence="1">Cell membrane</location>
        <topology evidence="1">Multi-pass membrane protein</topology>
    </subcellularLocation>
</comment>
<evidence type="ECO:0000259" key="12">
    <source>
        <dbReference type="PROSITE" id="PS50111"/>
    </source>
</evidence>
<dbReference type="PRINTS" id="PR00260">
    <property type="entry name" value="CHEMTRNSDUCR"/>
</dbReference>
<dbReference type="SUPFAM" id="SSF58104">
    <property type="entry name" value="Methyl-accepting chemotaxis protein (MCP) signaling domain"/>
    <property type="match status" value="1"/>
</dbReference>
<evidence type="ECO:0000259" key="13">
    <source>
        <dbReference type="PROSITE" id="PS50885"/>
    </source>
</evidence>
<keyword evidence="2" id="KW-1003">Cell membrane</keyword>
<dbReference type="InterPro" id="IPR004090">
    <property type="entry name" value="Chemotax_Me-accpt_rcpt"/>
</dbReference>
<dbReference type="Proteomes" id="UP000254400">
    <property type="component" value="Unassembled WGS sequence"/>
</dbReference>
<name>A0A378XWL8_PAEPO</name>
<evidence type="ECO:0000256" key="8">
    <source>
        <dbReference type="ARBA" id="ARBA00023224"/>
    </source>
</evidence>
<protein>
    <submittedName>
        <fullName evidence="14">Methyl-accepting chemotaxis protein</fullName>
    </submittedName>
</protein>
<dbReference type="EMBL" id="UGSC01000001">
    <property type="protein sequence ID" value="SUA67667.1"/>
    <property type="molecule type" value="Genomic_DNA"/>
</dbReference>
<evidence type="ECO:0000313" key="15">
    <source>
        <dbReference type="Proteomes" id="UP000254400"/>
    </source>
</evidence>
<evidence type="ECO:0000256" key="10">
    <source>
        <dbReference type="PROSITE-ProRule" id="PRU00284"/>
    </source>
</evidence>
<dbReference type="CDD" id="cd06225">
    <property type="entry name" value="HAMP"/>
    <property type="match status" value="1"/>
</dbReference>
<dbReference type="Pfam" id="PF02743">
    <property type="entry name" value="dCache_1"/>
    <property type="match status" value="1"/>
</dbReference>
<dbReference type="PANTHER" id="PTHR32089:SF114">
    <property type="entry name" value="METHYL-ACCEPTING CHEMOTAXIS PROTEIN MCPB"/>
    <property type="match status" value="1"/>
</dbReference>
<dbReference type="SMART" id="SM00304">
    <property type="entry name" value="HAMP"/>
    <property type="match status" value="1"/>
</dbReference>
<dbReference type="InterPro" id="IPR003660">
    <property type="entry name" value="HAMP_dom"/>
</dbReference>
<dbReference type="PROSITE" id="PS50111">
    <property type="entry name" value="CHEMOTAXIS_TRANSDUC_2"/>
    <property type="match status" value="1"/>
</dbReference>
<evidence type="ECO:0000256" key="3">
    <source>
        <dbReference type="ARBA" id="ARBA00022481"/>
    </source>
</evidence>
<evidence type="ECO:0000256" key="4">
    <source>
        <dbReference type="ARBA" id="ARBA00022500"/>
    </source>
</evidence>
<evidence type="ECO:0000256" key="2">
    <source>
        <dbReference type="ARBA" id="ARBA00022475"/>
    </source>
</evidence>
<dbReference type="InterPro" id="IPR029151">
    <property type="entry name" value="Sensor-like_sf"/>
</dbReference>
<dbReference type="Gene3D" id="1.10.287.950">
    <property type="entry name" value="Methyl-accepting chemotaxis protein"/>
    <property type="match status" value="1"/>
</dbReference>
<dbReference type="SMART" id="SM00283">
    <property type="entry name" value="MA"/>
    <property type="match status" value="1"/>
</dbReference>
<dbReference type="CDD" id="cd11386">
    <property type="entry name" value="MCP_signal"/>
    <property type="match status" value="1"/>
</dbReference>
<organism evidence="14 15">
    <name type="scientific">Paenibacillus polymyxa</name>
    <name type="common">Bacillus polymyxa</name>
    <dbReference type="NCBI Taxonomy" id="1406"/>
    <lineage>
        <taxon>Bacteria</taxon>
        <taxon>Bacillati</taxon>
        <taxon>Bacillota</taxon>
        <taxon>Bacilli</taxon>
        <taxon>Bacillales</taxon>
        <taxon>Paenibacillaceae</taxon>
        <taxon>Paenibacillus</taxon>
    </lineage>
</organism>
<dbReference type="Gene3D" id="3.30.450.20">
    <property type="entry name" value="PAS domain"/>
    <property type="match status" value="2"/>
</dbReference>
<dbReference type="CDD" id="cd18773">
    <property type="entry name" value="PDC1_HK_sensor"/>
    <property type="match status" value="1"/>
</dbReference>
<reference evidence="14 15" key="1">
    <citation type="submission" date="2018-06" db="EMBL/GenBank/DDBJ databases">
        <authorList>
            <consortium name="Pathogen Informatics"/>
            <person name="Doyle S."/>
        </authorList>
    </citation>
    <scope>NUCLEOTIDE SEQUENCE [LARGE SCALE GENOMIC DNA]</scope>
    <source>
        <strain evidence="14 15">NCTC10343</strain>
    </source>
</reference>
<feature type="domain" description="HAMP" evidence="13">
    <location>
        <begin position="318"/>
        <end position="370"/>
    </location>
</feature>
<keyword evidence="3" id="KW-0488">Methylation</keyword>
<dbReference type="Pfam" id="PF00672">
    <property type="entry name" value="HAMP"/>
    <property type="match status" value="1"/>
</dbReference>
<keyword evidence="4" id="KW-0145">Chemotaxis</keyword>
<dbReference type="GO" id="GO:0007165">
    <property type="term" value="P:signal transduction"/>
    <property type="evidence" value="ECO:0007669"/>
    <property type="project" value="UniProtKB-KW"/>
</dbReference>
<evidence type="ECO:0000256" key="11">
    <source>
        <dbReference type="SAM" id="Phobius"/>
    </source>
</evidence>
<accession>A0A378XWL8</accession>
<feature type="domain" description="Methyl-accepting transducer" evidence="12">
    <location>
        <begin position="389"/>
        <end position="626"/>
    </location>
</feature>
<comment type="similarity">
    <text evidence="9">Belongs to the methyl-accepting chemotaxis (MCP) protein family.</text>
</comment>
<dbReference type="RefSeq" id="WP_019686548.1">
    <property type="nucleotide sequence ID" value="NZ_CP036496.1"/>
</dbReference>
<dbReference type="InterPro" id="IPR004089">
    <property type="entry name" value="MCPsignal_dom"/>
</dbReference>
<evidence type="ECO:0000256" key="6">
    <source>
        <dbReference type="ARBA" id="ARBA00022989"/>
    </source>
</evidence>
<proteinExistence type="inferred from homology"/>
<evidence type="ECO:0000256" key="9">
    <source>
        <dbReference type="ARBA" id="ARBA00029447"/>
    </source>
</evidence>
<dbReference type="Pfam" id="PF00015">
    <property type="entry name" value="MCPsignal"/>
    <property type="match status" value="1"/>
</dbReference>
<dbReference type="AlphaFoldDB" id="A0A378XWL8"/>
<sequence length="676" mass="73065">MTKAKQTVPWWNRFLRQFYLMRTKLIISFLAVLLIPSVLIGYFSYQGATTQLSQQMAASVNTNLYLIRSNVNQYVAPIIKDVDVLTSEIESDSIASNQEALQKKLDVIVKAHPELDAALLGNMEGQYIRSPIKKEADYDPRERKWYKNAMLHKGKVFVGVPVASVTTGNLVVNVSATLKDGEGAVALALNLDKMGESLQSVKIGERGGLIIVDSDHKVVSGTGTAFTKTGKKPADTMEGLPEVAATGENDTPSVSQIQFMNRDMLAFTLKDPLTGWNIVALSDLEDYSDAAQPILKQSLIVIVISILAAAIIIVLMVRSFLIPLKKLQAGTRIVRDGNLTERVNLSRKDEFGELAQNFDQMTHSLHSMVSEVNQTSSRLASSSLIIKESTEQTTESVQHVAETVMESAENAVTSAEASEQTANAVEEMAKGVSTIAESASSIVDSAGQTEQDVAQGSQMISHVRTQMDRILEAVSQTASLMDELSQLSDDAKQMNAAIAAIAKQTNLLSLNASIEASRAGEAGRGFAVVAIEVRKLSEQSKESADSISQIITQMLDLIQRSTATMNGNVRNQVGEGLRISQDAEGAFTNIERSTSHIVEQIQSVSAAAEQISASTEEVSATVTHLASLSRNSADSSQTTSAAAQEQMAAMEEIASSSQELSNMAQDLQELVKRFKI</sequence>
<dbReference type="GO" id="GO:0004888">
    <property type="term" value="F:transmembrane signaling receptor activity"/>
    <property type="evidence" value="ECO:0007669"/>
    <property type="project" value="InterPro"/>
</dbReference>
<dbReference type="PROSITE" id="PS50885">
    <property type="entry name" value="HAMP"/>
    <property type="match status" value="1"/>
</dbReference>
<keyword evidence="8 10" id="KW-0807">Transducer</keyword>
<keyword evidence="7 11" id="KW-0472">Membrane</keyword>
<dbReference type="PANTHER" id="PTHR32089">
    <property type="entry name" value="METHYL-ACCEPTING CHEMOTAXIS PROTEIN MCPB"/>
    <property type="match status" value="1"/>
</dbReference>
<evidence type="ECO:0000313" key="14">
    <source>
        <dbReference type="EMBL" id="SUA67667.1"/>
    </source>
</evidence>
<evidence type="ECO:0000256" key="7">
    <source>
        <dbReference type="ARBA" id="ARBA00023136"/>
    </source>
</evidence>
<dbReference type="GO" id="GO:0006935">
    <property type="term" value="P:chemotaxis"/>
    <property type="evidence" value="ECO:0007669"/>
    <property type="project" value="UniProtKB-KW"/>
</dbReference>
<keyword evidence="5 11" id="KW-0812">Transmembrane</keyword>
<gene>
    <name evidence="14" type="primary">mcpA_1</name>
    <name evidence="14" type="ORF">NCTC10343_01361</name>
</gene>
<feature type="transmembrane region" description="Helical" evidence="11">
    <location>
        <begin position="298"/>
        <end position="317"/>
    </location>
</feature>
<dbReference type="InterPro" id="IPR033479">
    <property type="entry name" value="dCache_1"/>
</dbReference>
<dbReference type="GO" id="GO:0005886">
    <property type="term" value="C:plasma membrane"/>
    <property type="evidence" value="ECO:0007669"/>
    <property type="project" value="UniProtKB-SubCell"/>
</dbReference>
<dbReference type="GeneID" id="93350154"/>
<dbReference type="SUPFAM" id="SSF103190">
    <property type="entry name" value="Sensory domain-like"/>
    <property type="match status" value="1"/>
</dbReference>
<feature type="transmembrane region" description="Helical" evidence="11">
    <location>
        <begin position="25"/>
        <end position="45"/>
    </location>
</feature>
<evidence type="ECO:0000256" key="5">
    <source>
        <dbReference type="ARBA" id="ARBA00022692"/>
    </source>
</evidence>